<organism evidence="8 9">
    <name type="scientific">Halothermothrix orenii (strain H 168 / OCM 544 / DSM 9562)</name>
    <dbReference type="NCBI Taxonomy" id="373903"/>
    <lineage>
        <taxon>Bacteria</taxon>
        <taxon>Bacillati</taxon>
        <taxon>Bacillota</taxon>
        <taxon>Clostridia</taxon>
        <taxon>Halanaerobiales</taxon>
        <taxon>Halothermotrichaceae</taxon>
        <taxon>Halothermothrix</taxon>
    </lineage>
</organism>
<dbReference type="GO" id="GO:0000166">
    <property type="term" value="F:nucleotide binding"/>
    <property type="evidence" value="ECO:0007669"/>
    <property type="project" value="UniProtKB-KW"/>
</dbReference>
<dbReference type="Proteomes" id="UP000000719">
    <property type="component" value="Chromosome"/>
</dbReference>
<dbReference type="RefSeq" id="WP_012635618.1">
    <property type="nucleotide sequence ID" value="NC_011899.1"/>
</dbReference>
<evidence type="ECO:0000256" key="3">
    <source>
        <dbReference type="ARBA" id="ARBA00023027"/>
    </source>
</evidence>
<dbReference type="FunFam" id="3.40.50.10860:FF:000010">
    <property type="entry name" value="Leucine dehydrogenase"/>
    <property type="match status" value="1"/>
</dbReference>
<dbReference type="Pfam" id="PF02812">
    <property type="entry name" value="ELFV_dehydrog_N"/>
    <property type="match status" value="1"/>
</dbReference>
<dbReference type="PRINTS" id="PR00082">
    <property type="entry name" value="GLFDHDRGNASE"/>
</dbReference>
<protein>
    <submittedName>
        <fullName evidence="8">Leucine dehydrogenase</fullName>
        <ecNumber evidence="8">1.4.1.9</ecNumber>
    </submittedName>
</protein>
<dbReference type="Pfam" id="PF00208">
    <property type="entry name" value="ELFV_dehydrog"/>
    <property type="match status" value="2"/>
</dbReference>
<dbReference type="OrthoDB" id="9803297at2"/>
<dbReference type="PANTHER" id="PTHR42722">
    <property type="entry name" value="LEUCINE DEHYDROGENASE"/>
    <property type="match status" value="1"/>
</dbReference>
<dbReference type="SUPFAM" id="SSF53223">
    <property type="entry name" value="Aminoacid dehydrogenase-like, N-terminal domain"/>
    <property type="match status" value="1"/>
</dbReference>
<comment type="similarity">
    <text evidence="1 6">Belongs to the Glu/Leu/Phe/Val dehydrogenases family.</text>
</comment>
<gene>
    <name evidence="8" type="ordered locus">Hore_06730</name>
</gene>
<evidence type="ECO:0000313" key="8">
    <source>
        <dbReference type="EMBL" id="ACL69430.1"/>
    </source>
</evidence>
<dbReference type="AlphaFoldDB" id="B8CVW1"/>
<evidence type="ECO:0000256" key="6">
    <source>
        <dbReference type="RuleBase" id="RU004417"/>
    </source>
</evidence>
<keyword evidence="2 6" id="KW-0560">Oxidoreductase</keyword>
<dbReference type="InterPro" id="IPR006095">
    <property type="entry name" value="Glu/Leu/Phe/Val/Trp_DH"/>
</dbReference>
<reference evidence="8 9" key="1">
    <citation type="journal article" date="2009" name="PLoS ONE">
        <title>Genome analysis of the anaerobic thermohalophilic bacterium Halothermothrix orenii.</title>
        <authorList>
            <person name="Mavromatis K."/>
            <person name="Ivanova N."/>
            <person name="Anderson I."/>
            <person name="Lykidis A."/>
            <person name="Hooper S.D."/>
            <person name="Sun H."/>
            <person name="Kunin V."/>
            <person name="Lapidus A."/>
            <person name="Hugenholtz P."/>
            <person name="Patel B."/>
            <person name="Kyrpides N.C."/>
        </authorList>
    </citation>
    <scope>NUCLEOTIDE SEQUENCE [LARGE SCALE GENOMIC DNA]</scope>
    <source>
        <strain evidence="9">H 168 / OCM 544 / DSM 9562</strain>
    </source>
</reference>
<evidence type="ECO:0000313" key="9">
    <source>
        <dbReference type="Proteomes" id="UP000000719"/>
    </source>
</evidence>
<dbReference type="InterPro" id="IPR006096">
    <property type="entry name" value="Glu/Leu/Phe/Val/Trp_DH_C"/>
</dbReference>
<dbReference type="eggNOG" id="COG0334">
    <property type="taxonomic scope" value="Bacteria"/>
</dbReference>
<dbReference type="PIRSF" id="PIRSF000188">
    <property type="entry name" value="Phe_leu_dh"/>
    <property type="match status" value="1"/>
</dbReference>
<dbReference type="CDD" id="cd01075">
    <property type="entry name" value="NAD_bind_Leu_Phe_Val_DH"/>
    <property type="match status" value="1"/>
</dbReference>
<dbReference type="InterPro" id="IPR036291">
    <property type="entry name" value="NAD(P)-bd_dom_sf"/>
</dbReference>
<dbReference type="SUPFAM" id="SSF51735">
    <property type="entry name" value="NAD(P)-binding Rossmann-fold domains"/>
    <property type="match status" value="1"/>
</dbReference>
<dbReference type="STRING" id="373903.Hore_06730"/>
<evidence type="ECO:0000256" key="2">
    <source>
        <dbReference type="ARBA" id="ARBA00023002"/>
    </source>
</evidence>
<dbReference type="InterPro" id="IPR006097">
    <property type="entry name" value="Glu/Leu/Phe/Val/Trp_DH_dimer"/>
</dbReference>
<accession>B8CVW1</accession>
<dbReference type="GO" id="GO:0006520">
    <property type="term" value="P:amino acid metabolic process"/>
    <property type="evidence" value="ECO:0007669"/>
    <property type="project" value="InterPro"/>
</dbReference>
<dbReference type="EC" id="1.4.1.9" evidence="8"/>
<proteinExistence type="inferred from homology"/>
<keyword evidence="3 5" id="KW-0520">NAD</keyword>
<evidence type="ECO:0000256" key="5">
    <source>
        <dbReference type="PIRSR" id="PIRSR000188-2"/>
    </source>
</evidence>
<dbReference type="InterPro" id="IPR016211">
    <property type="entry name" value="Glu/Phe/Leu/Val/Trp_DH_bac/arc"/>
</dbReference>
<dbReference type="Gene3D" id="3.40.50.10860">
    <property type="entry name" value="Leucine Dehydrogenase, chain A, domain 1"/>
    <property type="match status" value="1"/>
</dbReference>
<evidence type="ECO:0000256" key="4">
    <source>
        <dbReference type="PIRSR" id="PIRSR000188-1"/>
    </source>
</evidence>
<dbReference type="SMART" id="SM00839">
    <property type="entry name" value="ELFV_dehydrog"/>
    <property type="match status" value="1"/>
</dbReference>
<dbReference type="Gene3D" id="3.40.50.720">
    <property type="entry name" value="NAD(P)-binding Rossmann-like Domain"/>
    <property type="match status" value="1"/>
</dbReference>
<keyword evidence="5" id="KW-0547">Nucleotide-binding</keyword>
<sequence>MEIFKEMAKEGHEQIIFFQEKKTGLKSIVAIHNTVLGPGLGGCRMWPYKTEEEALKDAMRLSKGMTYKSAIAGEDFGGAKTVIWGDPETDKSEGLFRVLGRYINGLGGRYSTGTDVGTTYDDFVILNKETPYVGALPKEYGGSGDSSIPTAYGVYNGIKACCKYKYGSDSLEGKTVAIQGLGKVGYKLAKHLLEEGCKVYGTDIKEEYLERARQLGVDIVKTDEIYDIDCDIFSPNALGAVINDNTIERLKCDIVAGAANNVLAEPRHGEMLHQKGILYAPDYVINGGGLIQVADELGNETYSEERVMRKCEGIYNQLLKIFKLAEEKDIPTHAAADHIVEERIETIATIHRIK</sequence>
<feature type="binding site" evidence="5">
    <location>
        <begin position="180"/>
        <end position="185"/>
    </location>
    <ligand>
        <name>NAD(+)</name>
        <dbReference type="ChEBI" id="CHEBI:57540"/>
    </ligand>
</feature>
<dbReference type="KEGG" id="hor:Hore_06730"/>
<feature type="domain" description="Glutamate/phenylalanine/leucine/valine/L-tryptophan dehydrogenase C-terminal" evidence="7">
    <location>
        <begin position="147"/>
        <end position="352"/>
    </location>
</feature>
<evidence type="ECO:0000259" key="7">
    <source>
        <dbReference type="SMART" id="SM00839"/>
    </source>
</evidence>
<keyword evidence="9" id="KW-1185">Reference proteome</keyword>
<evidence type="ECO:0000256" key="1">
    <source>
        <dbReference type="ARBA" id="ARBA00006382"/>
    </source>
</evidence>
<dbReference type="InterPro" id="IPR046346">
    <property type="entry name" value="Aminoacid_DH-like_N_sf"/>
</dbReference>
<dbReference type="PANTHER" id="PTHR42722:SF1">
    <property type="entry name" value="VALINE DEHYDROGENASE"/>
    <property type="match status" value="1"/>
</dbReference>
<dbReference type="HOGENOM" id="CLU_025763_0_0_9"/>
<dbReference type="GO" id="GO:0050049">
    <property type="term" value="F:L-leucine dehydrogenase activity"/>
    <property type="evidence" value="ECO:0007669"/>
    <property type="project" value="UniProtKB-EC"/>
</dbReference>
<dbReference type="EMBL" id="CP001098">
    <property type="protein sequence ID" value="ACL69430.1"/>
    <property type="molecule type" value="Genomic_DNA"/>
</dbReference>
<feature type="active site" description="Proton donor/acceptor" evidence="4">
    <location>
        <position position="80"/>
    </location>
</feature>
<name>B8CVW1_HALOH</name>